<evidence type="ECO:0000259" key="2">
    <source>
        <dbReference type="PROSITE" id="PS50105"/>
    </source>
</evidence>
<name>A0A9X0D8H4_9CNID</name>
<comment type="caution">
    <text evidence="3">The sequence shown here is derived from an EMBL/GenBank/DDBJ whole genome shotgun (WGS) entry which is preliminary data.</text>
</comment>
<feature type="region of interest" description="Disordered" evidence="1">
    <location>
        <begin position="104"/>
        <end position="127"/>
    </location>
</feature>
<gene>
    <name evidence="3" type="ORF">OS493_031156</name>
</gene>
<sequence>MAESTAESSLMESLNEVIDYLEFELKLKDVVESFRSEKVDKAAVAVMCDQQLADLGIIAAGDRAKLRAFCQGKENVTKDEKRAEMKRKLTDILEASKSRSLSQKSVNTATGVSRKSVKTPASGKKTTLKFELRPEGPSREGECATLDISRKASANDCLFELKNTFFPNGKSLVGNADDMEFVLADFQLQKISMSADFSPERYKAENRLQSPRLFLFSRDKGLSSEESDNEDLMKSPFDSSSPSDTLINSRVADAVKDDPVSITSKEAKSSERSAEESEQANEGSSLGRTPSEEDVSEHSTDGLIGTSDERKELMDHINAEYEASLAVDKEKELQKEANVRREALRVSRENRVLHEPAAQKPRVIVSVRHPFLGAIKRAFPSDCTFNSIV</sequence>
<dbReference type="CDD" id="cd09487">
    <property type="entry name" value="SAM_superfamily"/>
    <property type="match status" value="1"/>
</dbReference>
<reference evidence="3" key="1">
    <citation type="submission" date="2023-01" db="EMBL/GenBank/DDBJ databases">
        <title>Genome assembly of the deep-sea coral Lophelia pertusa.</title>
        <authorList>
            <person name="Herrera S."/>
            <person name="Cordes E."/>
        </authorList>
    </citation>
    <scope>NUCLEOTIDE SEQUENCE</scope>
    <source>
        <strain evidence="3">USNM1676648</strain>
        <tissue evidence="3">Polyp</tissue>
    </source>
</reference>
<dbReference type="PROSITE" id="PS50105">
    <property type="entry name" value="SAM_DOMAIN"/>
    <property type="match status" value="1"/>
</dbReference>
<dbReference type="AlphaFoldDB" id="A0A9X0D8H4"/>
<dbReference type="Pfam" id="PF07647">
    <property type="entry name" value="SAM_2"/>
    <property type="match status" value="1"/>
</dbReference>
<dbReference type="EMBL" id="MU825431">
    <property type="protein sequence ID" value="KAJ7389503.1"/>
    <property type="molecule type" value="Genomic_DNA"/>
</dbReference>
<dbReference type="SUPFAM" id="SSF47769">
    <property type="entry name" value="SAM/Pointed domain"/>
    <property type="match status" value="1"/>
</dbReference>
<accession>A0A9X0D8H4</accession>
<keyword evidence="4" id="KW-1185">Reference proteome</keyword>
<dbReference type="OrthoDB" id="8921497at2759"/>
<dbReference type="InterPro" id="IPR001660">
    <property type="entry name" value="SAM"/>
</dbReference>
<organism evidence="3 4">
    <name type="scientific">Desmophyllum pertusum</name>
    <dbReference type="NCBI Taxonomy" id="174260"/>
    <lineage>
        <taxon>Eukaryota</taxon>
        <taxon>Metazoa</taxon>
        <taxon>Cnidaria</taxon>
        <taxon>Anthozoa</taxon>
        <taxon>Hexacorallia</taxon>
        <taxon>Scleractinia</taxon>
        <taxon>Caryophylliina</taxon>
        <taxon>Caryophylliidae</taxon>
        <taxon>Desmophyllum</taxon>
    </lineage>
</organism>
<feature type="compositionally biased region" description="Polar residues" evidence="1">
    <location>
        <begin position="237"/>
        <end position="248"/>
    </location>
</feature>
<dbReference type="Gene3D" id="1.10.150.50">
    <property type="entry name" value="Transcription Factor, Ets-1"/>
    <property type="match status" value="1"/>
</dbReference>
<evidence type="ECO:0000256" key="1">
    <source>
        <dbReference type="SAM" id="MobiDB-lite"/>
    </source>
</evidence>
<feature type="domain" description="SAM" evidence="2">
    <location>
        <begin position="12"/>
        <end position="66"/>
    </location>
</feature>
<feature type="region of interest" description="Disordered" evidence="1">
    <location>
        <begin position="221"/>
        <end position="308"/>
    </location>
</feature>
<dbReference type="InterPro" id="IPR013761">
    <property type="entry name" value="SAM/pointed_sf"/>
</dbReference>
<evidence type="ECO:0000313" key="3">
    <source>
        <dbReference type="EMBL" id="KAJ7389503.1"/>
    </source>
</evidence>
<feature type="compositionally biased region" description="Polar residues" evidence="1">
    <location>
        <begin position="104"/>
        <end position="113"/>
    </location>
</feature>
<proteinExistence type="predicted"/>
<dbReference type="Proteomes" id="UP001163046">
    <property type="component" value="Unassembled WGS sequence"/>
</dbReference>
<evidence type="ECO:0000313" key="4">
    <source>
        <dbReference type="Proteomes" id="UP001163046"/>
    </source>
</evidence>
<protein>
    <recommendedName>
        <fullName evidence="2">SAM domain-containing protein</fullName>
    </recommendedName>
</protein>
<feature type="compositionally biased region" description="Basic and acidic residues" evidence="1">
    <location>
        <begin position="253"/>
        <end position="275"/>
    </location>
</feature>